<evidence type="ECO:0000256" key="4">
    <source>
        <dbReference type="SAM" id="MobiDB-lite"/>
    </source>
</evidence>
<evidence type="ECO:0000256" key="3">
    <source>
        <dbReference type="ARBA" id="ARBA00022927"/>
    </source>
</evidence>
<feature type="domain" description="Sec23/Sec24 trunk" evidence="7">
    <location>
        <begin position="420"/>
        <end position="656"/>
    </location>
</feature>
<reference evidence="10" key="1">
    <citation type="submission" date="2021-06" db="EMBL/GenBank/DDBJ databases">
        <authorList>
            <person name="Hodson N. C."/>
            <person name="Mongue J. A."/>
            <person name="Jaron S. K."/>
        </authorList>
    </citation>
    <scope>NUCLEOTIDE SEQUENCE</scope>
</reference>
<evidence type="ECO:0008006" key="12">
    <source>
        <dbReference type="Google" id="ProtNLM"/>
    </source>
</evidence>
<dbReference type="InterPro" id="IPR007123">
    <property type="entry name" value="Gelsolin-like_dom"/>
</dbReference>
<comment type="caution">
    <text evidence="10">The sequence shown here is derived from an EMBL/GenBank/DDBJ whole genome shotgun (WGS) entry which is preliminary data.</text>
</comment>
<dbReference type="CDD" id="cd01479">
    <property type="entry name" value="Sec24-like"/>
    <property type="match status" value="1"/>
</dbReference>
<dbReference type="InterPro" id="IPR041742">
    <property type="entry name" value="Sec24-like_trunk_dom"/>
</dbReference>
<dbReference type="GO" id="GO:0030127">
    <property type="term" value="C:COPII vesicle coat"/>
    <property type="evidence" value="ECO:0007669"/>
    <property type="project" value="InterPro"/>
</dbReference>
<feature type="compositionally biased region" description="Low complexity" evidence="4">
    <location>
        <begin position="230"/>
        <end position="239"/>
    </location>
</feature>
<name>A0A8J2LUT2_9HEXA</name>
<evidence type="ECO:0000259" key="7">
    <source>
        <dbReference type="Pfam" id="PF04811"/>
    </source>
</evidence>
<dbReference type="PANTHER" id="PTHR13803">
    <property type="entry name" value="SEC24-RELATED PROTEIN"/>
    <property type="match status" value="1"/>
</dbReference>
<feature type="compositionally biased region" description="Pro residues" evidence="4">
    <location>
        <begin position="118"/>
        <end position="135"/>
    </location>
</feature>
<feature type="compositionally biased region" description="Low complexity" evidence="4">
    <location>
        <begin position="47"/>
        <end position="60"/>
    </location>
</feature>
<dbReference type="GO" id="GO:0006886">
    <property type="term" value="P:intracellular protein transport"/>
    <property type="evidence" value="ECO:0007669"/>
    <property type="project" value="InterPro"/>
</dbReference>
<organism evidence="10 11">
    <name type="scientific">Allacma fusca</name>
    <dbReference type="NCBI Taxonomy" id="39272"/>
    <lineage>
        <taxon>Eukaryota</taxon>
        <taxon>Metazoa</taxon>
        <taxon>Ecdysozoa</taxon>
        <taxon>Arthropoda</taxon>
        <taxon>Hexapoda</taxon>
        <taxon>Collembola</taxon>
        <taxon>Symphypleona</taxon>
        <taxon>Sminthuridae</taxon>
        <taxon>Allacma</taxon>
    </lineage>
</organism>
<feature type="compositionally biased region" description="Low complexity" evidence="4">
    <location>
        <begin position="106"/>
        <end position="117"/>
    </location>
</feature>
<dbReference type="GO" id="GO:0008270">
    <property type="term" value="F:zinc ion binding"/>
    <property type="evidence" value="ECO:0007669"/>
    <property type="project" value="InterPro"/>
</dbReference>
<feature type="domain" description="Sec23/Sec24 helical" evidence="8">
    <location>
        <begin position="760"/>
        <end position="860"/>
    </location>
</feature>
<feature type="compositionally biased region" description="Low complexity" evidence="4">
    <location>
        <begin position="8"/>
        <end position="19"/>
    </location>
</feature>
<evidence type="ECO:0000259" key="8">
    <source>
        <dbReference type="Pfam" id="PF04815"/>
    </source>
</evidence>
<dbReference type="Pfam" id="PF04811">
    <property type="entry name" value="Sec23_trunk"/>
    <property type="match status" value="1"/>
</dbReference>
<accession>A0A8J2LUT2</accession>
<keyword evidence="11" id="KW-1185">Reference proteome</keyword>
<dbReference type="InterPro" id="IPR050550">
    <property type="entry name" value="SEC23_SEC24_subfamily"/>
</dbReference>
<dbReference type="OrthoDB" id="49016at2759"/>
<feature type="domain" description="Gelsolin-like" evidence="5">
    <location>
        <begin position="879"/>
        <end position="951"/>
    </location>
</feature>
<dbReference type="GO" id="GO:0070971">
    <property type="term" value="C:endoplasmic reticulum exit site"/>
    <property type="evidence" value="ECO:0007669"/>
    <property type="project" value="TreeGrafter"/>
</dbReference>
<feature type="region of interest" description="Disordered" evidence="4">
    <location>
        <begin position="1"/>
        <end position="239"/>
    </location>
</feature>
<feature type="compositionally biased region" description="Low complexity" evidence="4">
    <location>
        <begin position="27"/>
        <end position="37"/>
    </location>
</feature>
<dbReference type="Pfam" id="PF04815">
    <property type="entry name" value="Sec23_helical"/>
    <property type="match status" value="1"/>
</dbReference>
<evidence type="ECO:0000256" key="1">
    <source>
        <dbReference type="ARBA" id="ARBA00008334"/>
    </source>
</evidence>
<dbReference type="InterPro" id="IPR012990">
    <property type="entry name" value="Beta-sandwich_Sec23_24"/>
</dbReference>
<feature type="domain" description="Sec23/Sec24 beta-sandwich" evidence="9">
    <location>
        <begin position="664"/>
        <end position="747"/>
    </location>
</feature>
<comment type="similarity">
    <text evidence="1">Belongs to the SEC23/SEC24 family. SEC24 subfamily.</text>
</comment>
<dbReference type="FunFam" id="3.40.50.410:FF:000020">
    <property type="entry name" value="protein transport protein Sec24D isoform X1"/>
    <property type="match status" value="1"/>
</dbReference>
<proteinExistence type="inferred from homology"/>
<dbReference type="InterPro" id="IPR006896">
    <property type="entry name" value="Sec23/24_trunk_dom"/>
</dbReference>
<feature type="compositionally biased region" description="Pro residues" evidence="4">
    <location>
        <begin position="61"/>
        <end position="83"/>
    </location>
</feature>
<dbReference type="Proteomes" id="UP000708208">
    <property type="component" value="Unassembled WGS sequence"/>
</dbReference>
<dbReference type="GO" id="GO:0000149">
    <property type="term" value="F:SNARE binding"/>
    <property type="evidence" value="ECO:0007669"/>
    <property type="project" value="TreeGrafter"/>
</dbReference>
<evidence type="ECO:0000259" key="5">
    <source>
        <dbReference type="Pfam" id="PF00626"/>
    </source>
</evidence>
<dbReference type="InterPro" id="IPR006895">
    <property type="entry name" value="Znf_Sec23_Sec24"/>
</dbReference>
<keyword evidence="3" id="KW-0653">Protein transport</keyword>
<feature type="domain" description="Zinc finger Sec23/Sec24-type" evidence="6">
    <location>
        <begin position="343"/>
        <end position="381"/>
    </location>
</feature>
<dbReference type="Pfam" id="PF08033">
    <property type="entry name" value="Sec23_BS"/>
    <property type="match status" value="1"/>
</dbReference>
<gene>
    <name evidence="10" type="ORF">AFUS01_LOCUS47312</name>
</gene>
<dbReference type="AlphaFoldDB" id="A0A8J2LUT2"/>
<evidence type="ECO:0000256" key="2">
    <source>
        <dbReference type="ARBA" id="ARBA00022448"/>
    </source>
</evidence>
<keyword evidence="2" id="KW-0813">Transport</keyword>
<dbReference type="PANTHER" id="PTHR13803:SF4">
    <property type="entry name" value="SECRETORY 24CD, ISOFORM C"/>
    <property type="match status" value="1"/>
</dbReference>
<evidence type="ECO:0000259" key="9">
    <source>
        <dbReference type="Pfam" id="PF08033"/>
    </source>
</evidence>
<dbReference type="GO" id="GO:0090110">
    <property type="term" value="P:COPII-coated vesicle cargo loading"/>
    <property type="evidence" value="ECO:0007669"/>
    <property type="project" value="TreeGrafter"/>
</dbReference>
<dbReference type="EMBL" id="CAJVCH010571714">
    <property type="protein sequence ID" value="CAG7838331.1"/>
    <property type="molecule type" value="Genomic_DNA"/>
</dbReference>
<protein>
    <recommendedName>
        <fullName evidence="12">Protein transport protein Sec24C</fullName>
    </recommendedName>
</protein>
<sequence>MQVAGAYNPQQQLPNLTQQINSLSINGQPQQGPGQVKQPPPGPPQLFPQQGLQSNVQQPPQFQPAPGPGYRPPQQPQPVPGGFPPQIQSQHPFPPQSAGQPPQANGYAPQPQQQSYPPQQPQPQAGPPHLGPPGPGGYGVQSPPQPGGYMGPPNAGYPPQPQQPIQGQPQGANYFTGPPVAGPPGPGAPAPGQYGMPLAPGQYPRPPGPGGYQPNLPHAPSGPGVPQYPGMPGAGAAAGTKRLDPDQMPSAIGVMQEDQQSRGGVFQTNQRGLLPPLVTTKFLVEDHGNASPRFVRSTMYSIPAQPDMLKQTAVPFAIVVNPLDNPARDEQPISCVDLGPMGPVRCIRCKAYMSPLMQFIDGGRRFQCLLCKATTEVPPEYFQHLDHQGQRVDKWERPELCKGTYEFVATMEYCRNNALPKEPAFIFVLDVSYNNVKSGLVNLLCSHMKSLLENLPSHTPVGFITYNSKVHFYNIDSSLAQPQMVIVPDVADMFMPLLKGFLVPRAEAINAIDNLMNQIPAMFHDTKETDAVLGPAVQAGMEALKASERVGKLLLFHSTLPSSDLAPGKLKNREGDRRLLGTDKEKTVLTPQNTYYNNLGQECVGAGVAVELYLFNNAYIDVATIGQVARLTGGAVNKYQYFQADIDGPRIIGDLAYHLSRPVGFDAVMRVRTSTGVRPTDFHGHFLMQNTTDVELGAIDAGKAIAVEIKHDDKLTEDEGVFIQIALLYTTIFGQRRLRLHNLALNTCGQMADLYRNCELDTIINFLAKQAVSKSIDSTPQAIKEGVIARCAQMLATYRKQCANPSMPGQLILPECLKLLPLYVNCVLKNDAVAGTQELTPDDRSWMMYNLMTMGVGQTVHYFYPKLIPVSGPTAQLDNPLPIRCSRDKLSEDSAYILETGIYLFLWIGASVNPDWLQNIFGVSNLAQLNVEPITELPDVNSDESLRLRGFIRTLRTERQRHMRLTVVRQRDKMELVMNRFLVEDRTSDGHPSYVDFLCHMHKEIRGLLNQ</sequence>
<dbReference type="InterPro" id="IPR006900">
    <property type="entry name" value="Sec23/24_helical_dom"/>
</dbReference>
<feature type="compositionally biased region" description="Pro residues" evidence="4">
    <location>
        <begin position="180"/>
        <end position="189"/>
    </location>
</feature>
<evidence type="ECO:0000313" key="10">
    <source>
        <dbReference type="EMBL" id="CAG7838331.1"/>
    </source>
</evidence>
<evidence type="ECO:0000313" key="11">
    <source>
        <dbReference type="Proteomes" id="UP000708208"/>
    </source>
</evidence>
<evidence type="ECO:0000259" key="6">
    <source>
        <dbReference type="Pfam" id="PF04810"/>
    </source>
</evidence>
<dbReference type="Pfam" id="PF04810">
    <property type="entry name" value="zf-Sec23_Sec24"/>
    <property type="match status" value="1"/>
</dbReference>
<dbReference type="Pfam" id="PF00626">
    <property type="entry name" value="Gelsolin"/>
    <property type="match status" value="1"/>
</dbReference>